<feature type="compositionally biased region" description="Low complexity" evidence="1">
    <location>
        <begin position="871"/>
        <end position="883"/>
    </location>
</feature>
<feature type="region of interest" description="Disordered" evidence="1">
    <location>
        <begin position="1347"/>
        <end position="1416"/>
    </location>
</feature>
<feature type="compositionally biased region" description="Basic and acidic residues" evidence="1">
    <location>
        <begin position="1116"/>
        <end position="1127"/>
    </location>
</feature>
<evidence type="ECO:0000313" key="4">
    <source>
        <dbReference type="RefSeq" id="XP_018016926.2"/>
    </source>
</evidence>
<dbReference type="OrthoDB" id="6348657at2759"/>
<name>A0A8B7NVG8_HYAAZ</name>
<organism evidence="3 4">
    <name type="scientific">Hyalella azteca</name>
    <name type="common">Amphipod</name>
    <dbReference type="NCBI Taxonomy" id="294128"/>
    <lineage>
        <taxon>Eukaryota</taxon>
        <taxon>Metazoa</taxon>
        <taxon>Ecdysozoa</taxon>
        <taxon>Arthropoda</taxon>
        <taxon>Crustacea</taxon>
        <taxon>Multicrustacea</taxon>
        <taxon>Malacostraca</taxon>
        <taxon>Eumalacostraca</taxon>
        <taxon>Peracarida</taxon>
        <taxon>Amphipoda</taxon>
        <taxon>Senticaudata</taxon>
        <taxon>Talitrida</taxon>
        <taxon>Talitroidea</taxon>
        <taxon>Hyalellidae</taxon>
        <taxon>Hyalella</taxon>
    </lineage>
</organism>
<feature type="compositionally biased region" description="Basic and acidic residues" evidence="1">
    <location>
        <begin position="1373"/>
        <end position="1382"/>
    </location>
</feature>
<dbReference type="InterPro" id="IPR035892">
    <property type="entry name" value="C2_domain_sf"/>
</dbReference>
<reference evidence="4" key="1">
    <citation type="submission" date="2025-08" db="UniProtKB">
        <authorList>
            <consortium name="RefSeq"/>
        </authorList>
    </citation>
    <scope>IDENTIFICATION</scope>
    <source>
        <tissue evidence="4">Whole organism</tissue>
    </source>
</reference>
<evidence type="ECO:0000256" key="1">
    <source>
        <dbReference type="SAM" id="MobiDB-lite"/>
    </source>
</evidence>
<dbReference type="GeneID" id="108673581"/>
<evidence type="ECO:0000313" key="3">
    <source>
        <dbReference type="Proteomes" id="UP000694843"/>
    </source>
</evidence>
<protein>
    <submittedName>
        <fullName evidence="4">Uncharacterized protein LOC108673581</fullName>
    </submittedName>
</protein>
<feature type="region of interest" description="Disordered" evidence="1">
    <location>
        <begin position="941"/>
        <end position="968"/>
    </location>
</feature>
<dbReference type="KEGG" id="hazt:108673581"/>
<dbReference type="RefSeq" id="XP_018016926.2">
    <property type="nucleotide sequence ID" value="XM_018161437.2"/>
</dbReference>
<dbReference type="Pfam" id="PF25339">
    <property type="entry name" value="C2_C2CD3_N"/>
    <property type="match status" value="1"/>
</dbReference>
<dbReference type="Pfam" id="PF00168">
    <property type="entry name" value="C2"/>
    <property type="match status" value="1"/>
</dbReference>
<dbReference type="Gene3D" id="2.60.40.150">
    <property type="entry name" value="C2 domain"/>
    <property type="match status" value="1"/>
</dbReference>
<keyword evidence="3" id="KW-1185">Reference proteome</keyword>
<dbReference type="InterPro" id="IPR000008">
    <property type="entry name" value="C2_dom"/>
</dbReference>
<evidence type="ECO:0000259" key="2">
    <source>
        <dbReference type="PROSITE" id="PS50004"/>
    </source>
</evidence>
<dbReference type="Proteomes" id="UP000694843">
    <property type="component" value="Unplaced"/>
</dbReference>
<dbReference type="CDD" id="cd00030">
    <property type="entry name" value="C2"/>
    <property type="match status" value="1"/>
</dbReference>
<feature type="compositionally biased region" description="Polar residues" evidence="1">
    <location>
        <begin position="958"/>
        <end position="968"/>
    </location>
</feature>
<dbReference type="InterPro" id="IPR057537">
    <property type="entry name" value="C2_C2CD3_N"/>
</dbReference>
<feature type="region of interest" description="Disordered" evidence="1">
    <location>
        <begin position="1891"/>
        <end position="1944"/>
    </location>
</feature>
<dbReference type="PROSITE" id="PS50004">
    <property type="entry name" value="C2"/>
    <property type="match status" value="1"/>
</dbReference>
<feature type="region of interest" description="Disordered" evidence="1">
    <location>
        <begin position="870"/>
        <end position="918"/>
    </location>
</feature>
<feature type="compositionally biased region" description="Basic and acidic residues" evidence="1">
    <location>
        <begin position="1136"/>
        <end position="1148"/>
    </location>
</feature>
<proteinExistence type="predicted"/>
<feature type="domain" description="C2" evidence="2">
    <location>
        <begin position="1197"/>
        <end position="1319"/>
    </location>
</feature>
<feature type="compositionally biased region" description="Polar residues" evidence="1">
    <location>
        <begin position="1916"/>
        <end position="1944"/>
    </location>
</feature>
<sequence>MEMKRNLPPLIDSDLEGELHLVLSGASVTPCLDPHLSLAVTGVWYGDPEAFVCRIVSAQESGKISFGVVCDGPAFRQYLLDAKRLVLTLHTIETQECNAVDNDDFLHTNSQATKVLEPLQFDKNASVYHVLKPVNLSPSKRPQKQSPTKRSTGRSVSTVTAAADLPNYLHGTPRHRLLEKRRTSWQPGEEVGQVVVANLKLNSRGELVRICDIINLFGDHRGTLDVTMVYYENILQSYTLLDEVTNLKSGVVQQWDRNSSYNYSPTENKENECDGLREAKLTKVSQTHVLDDLTEVSSMGRDFGSDEKELLHNERPASENEPDKCHSSNVSLTDESVLDYLRQLDPKALVECGALRQADLPKFLKLIQDCTIDDNASLASNACAPASDPELIVNPDIKDYDSPIHGKNVDGNIPETVSSDVEKTKSRHNLFGSLRERNTSKLYLNQVAQSADAHVSEKANVFCSEPSVISLPSGVWPLEDCNDFSAPFRGAEKSVLSDRERCKADKFHAIRSEYGGENVSSNMPGQSLVNPRMDEGEICYLQQGKSLDLLSKLKYKAFTPEGEEVVMDGRSIARLTKNMSDSINGDQSAQNNNDVGYKSCGSEFPSHEIAGTPGVSGNRRKFRALEKQHLDFPEAVKTVEMNSRNCPILINSSDVSASAGERPMLSDICDNSDNKSDISAASDETYTTSTLNNINDSSERASPGSVLLVEVKELTLRGALSRQPTSAASCLKGVKKRSSVCILTSLTVTAPASPHPAGGEDLSLGGRDVLTTDNGPTVTDDGRQTITLASRHLEYNKVRYDAVQAFGLAGLWDPGQLQKVSLHIKVYRRVLGQQKSEELCGAELSLWDVYRLVHGHLIVPLAPAYLHHSPSRSLRFPSPSSARCGPGISRAFPDSTSRQDSSRRISGGEKISVKSPKKKRVTDENINLVSKRLISGNVRSTKADRDVPSVGGLAHQGRGSNVARSNKCSKNKLPGNGSAVSGEICIFLKLFLNEQYGNELRNSIIEDPLVLASFVKREALNNKELEDSDESDVVTVLPNLDRHGTTRLLDQVTGQYLATKIDAHETEHHSNSGDFVPSCPTDSGQFESTSGRPFIPLVSDIPLPINVMLSAPKIMPSRESRDKREIEASNDSETALVKESESSSRCKDSTVQSMQNRFDTSAEQICNKKYRVSDNPASINCLQNTANDPSVSFIQTLSRQHYLSTEYFIRIHVEILEAKDLVSARMTDDGRAMPPTYVKATFFGKNLTTGISDPTSCPVWNFATDIVVSSFEISDVSSSMIVLRVYERRQEAGNPLIGCLALQPPTPFWPGQVSLCGWYPLLNMRGRLAGHVKLSLTIVESLLSDAGSSSGAGSTPRRSDHPGLPDQPAAVRDVSKSDRDFENDTCSDYQGTSRLTNDRSQTQPERHSKVTSINTRYKSVNSEMPHPSCIMKFDCRTKNQGSNGSTQYFRNQYSEVDSSEPEAISVKNYIPIVETQADPIYPPPASYADHQYNEENIGVVSETSNWTPNVARYMDSLPYDADGITISFTNDDLRFKESISDPDYISDLERVTAHRNGSRHSNTFMASGQSVGSSRNNLASLSLVSKSQYPANYLNSTHTFTSMDFTTTVVVPSGICYPDISDTASPGQTAVCKQRCSGLANQSVISGSQKLIFSDRLHYSSTSDHQSENFDLNFCRERDAEVMFRKVPLSPVSCLKTVDSPRMLSKKVQFADEPDFSANLVSIINSHRSDELQQRRLTDVVANEYLSDNLASNFSGRGSPVMVSRNFCESDRSRDYMNITELPKSAREPEKVNNSNVSERTVRINPLLESLSWMNLARDNDSPCVSYIDSSKRSSLRSREERVLASSCPVMNSDGEIVTPTFENNAFMHKDQSPTSSKLVVQNNQDLFREKGDAGRSECRSVSSDTNKKCSILPDYSSQESENLSSPLQKPQSTGVLHPTQARQNVSKCRLAANFSFKKQPR</sequence>
<feature type="region of interest" description="Disordered" evidence="1">
    <location>
        <begin position="1116"/>
        <end position="1152"/>
    </location>
</feature>
<accession>A0A8B7NVG8</accession>
<feature type="compositionally biased region" description="Polar residues" evidence="1">
    <location>
        <begin position="1384"/>
        <end position="1403"/>
    </location>
</feature>
<dbReference type="SUPFAM" id="SSF49562">
    <property type="entry name" value="C2 domain (Calcium/lipid-binding domain, CaLB)"/>
    <property type="match status" value="1"/>
</dbReference>
<gene>
    <name evidence="4" type="primary">LOC108673581</name>
</gene>
<feature type="region of interest" description="Disordered" evidence="1">
    <location>
        <begin position="1068"/>
        <end position="1088"/>
    </location>
</feature>
<feature type="region of interest" description="Disordered" evidence="1">
    <location>
        <begin position="136"/>
        <end position="157"/>
    </location>
</feature>